<evidence type="ECO:0000256" key="1">
    <source>
        <dbReference type="ARBA" id="ARBA00005187"/>
    </source>
</evidence>
<dbReference type="Gene3D" id="3.40.50.620">
    <property type="entry name" value="HUPs"/>
    <property type="match status" value="1"/>
</dbReference>
<dbReference type="SUPFAM" id="SSF56235">
    <property type="entry name" value="N-terminal nucleophile aminohydrolases (Ntn hydrolases)"/>
    <property type="match status" value="1"/>
</dbReference>
<dbReference type="InterPro" id="IPR001962">
    <property type="entry name" value="Asn_synthase"/>
</dbReference>
<keyword evidence="5 9" id="KW-0067">ATP-binding</keyword>
<evidence type="ECO:0000256" key="2">
    <source>
        <dbReference type="ARBA" id="ARBA00021389"/>
    </source>
</evidence>
<dbReference type="Pfam" id="PF00733">
    <property type="entry name" value="Asn_synthase"/>
    <property type="match status" value="1"/>
</dbReference>
<dbReference type="InterPro" id="IPR014729">
    <property type="entry name" value="Rossmann-like_a/b/a_fold"/>
</dbReference>
<dbReference type="GO" id="GO:0005524">
    <property type="term" value="F:ATP binding"/>
    <property type="evidence" value="ECO:0007669"/>
    <property type="project" value="UniProtKB-KW"/>
</dbReference>
<accession>A0A9P0GE41</accession>
<dbReference type="Pfam" id="PF13537">
    <property type="entry name" value="GATase_7"/>
    <property type="match status" value="1"/>
</dbReference>
<dbReference type="Gene3D" id="3.60.20.10">
    <property type="entry name" value="Glutamine Phosphoribosylpyrophosphate, subunit 1, domain 1"/>
    <property type="match status" value="1"/>
</dbReference>
<keyword evidence="4 9" id="KW-0547">Nucleotide-binding</keyword>
<keyword evidence="3 10" id="KW-0028">Amino-acid biosynthesis</keyword>
<sequence length="550" mass="62735">MCGITLIISKRSSVNICISDILNKFQEIISRRGPDHIGFEKWITENNVTLLFTASVLWLQGNTLTKQPVHNENSILIYNGDLFNGVPEEFRKEYGDTKYLFNILNESEDIHASLCKLQGPYAFIYFDKLKNKIFFGRDKFGRRSLLIGKNENVLILSSVAKRTKDFEFMELPSVGTFSWDLSSDTLELNPYSQKYTTKLGELEAFLNKTFKVNNCSIAEETTFLGPDNDKIALLSRLQGLSVNEAFSLLLNNCQWSCNVTILKELLEDAVRRRISYQPKLCKMCILEKYSCSHSSVGVLFSGGVDCSILALLSNQFVDKGQPIDLFNISFDEANGFMSPDRVTGLQTLEELKVLCPDRNWRFIEINITKEELEEKRNNHIANLIYPLKTIIDDDLGCALWFASRGIDDSHCRVLIVGMGADELFGGYTKHRAAFKKDSWLGLHNKLDDDWQNLPYRNLARDDRVVSDHGRQLRTPYLDENVVNFVHSLQCWDKSFPTDKLPHGFGDKILLRCVAFQLGLKKAAYLKKRALQFGSRIANSKEAAHKVSERL</sequence>
<dbReference type="OrthoDB" id="10252281at2759"/>
<evidence type="ECO:0000256" key="8">
    <source>
        <dbReference type="ARBA" id="ARBA00030234"/>
    </source>
</evidence>
<feature type="binding site" evidence="11">
    <location>
        <position position="299"/>
    </location>
    <ligand>
        <name>ATP</name>
        <dbReference type="ChEBI" id="CHEBI:30616"/>
    </ligand>
</feature>
<evidence type="ECO:0000259" key="12">
    <source>
        <dbReference type="PROSITE" id="PS51278"/>
    </source>
</evidence>
<gene>
    <name evidence="13" type="ORF">PSYICH_LOCUS12597</name>
</gene>
<comment type="pathway">
    <text evidence="1">Amino-acid biosynthesis; L-asparagine biosynthesis; L-asparagine from L-aspartate (L-Gln route): step 1/1.</text>
</comment>
<evidence type="ECO:0000256" key="11">
    <source>
        <dbReference type="PIRSR" id="PIRSR001589-2"/>
    </source>
</evidence>
<dbReference type="AlphaFoldDB" id="A0A9P0GE41"/>
<evidence type="ECO:0000256" key="9">
    <source>
        <dbReference type="PIRNR" id="PIRNR001589"/>
    </source>
</evidence>
<dbReference type="GO" id="GO:0006529">
    <property type="term" value="P:asparagine biosynthetic process"/>
    <property type="evidence" value="ECO:0007669"/>
    <property type="project" value="UniProtKB-KW"/>
</dbReference>
<organism evidence="13 14">
    <name type="scientific">Psylliodes chrysocephalus</name>
    <dbReference type="NCBI Taxonomy" id="3402493"/>
    <lineage>
        <taxon>Eukaryota</taxon>
        <taxon>Metazoa</taxon>
        <taxon>Ecdysozoa</taxon>
        <taxon>Arthropoda</taxon>
        <taxon>Hexapoda</taxon>
        <taxon>Insecta</taxon>
        <taxon>Pterygota</taxon>
        <taxon>Neoptera</taxon>
        <taxon>Endopterygota</taxon>
        <taxon>Coleoptera</taxon>
        <taxon>Polyphaga</taxon>
        <taxon>Cucujiformia</taxon>
        <taxon>Chrysomeloidea</taxon>
        <taxon>Chrysomelidae</taxon>
        <taxon>Galerucinae</taxon>
        <taxon>Alticini</taxon>
        <taxon>Psylliodes</taxon>
    </lineage>
</organism>
<dbReference type="InterPro" id="IPR017932">
    <property type="entry name" value="GATase_2_dom"/>
</dbReference>
<evidence type="ECO:0000313" key="14">
    <source>
        <dbReference type="Proteomes" id="UP001153636"/>
    </source>
</evidence>
<feature type="active site" description="For GATase activity" evidence="10">
    <location>
        <position position="2"/>
    </location>
</feature>
<dbReference type="CDD" id="cd01991">
    <property type="entry name" value="Asn_synthase_B_C"/>
    <property type="match status" value="1"/>
</dbReference>
<feature type="domain" description="Glutamine amidotransferase type-2" evidence="12">
    <location>
        <begin position="2"/>
        <end position="208"/>
    </location>
</feature>
<feature type="binding site" evidence="11">
    <location>
        <position position="328"/>
    </location>
    <ligand>
        <name>ATP</name>
        <dbReference type="ChEBI" id="CHEBI:30616"/>
    </ligand>
</feature>
<dbReference type="Proteomes" id="UP001153636">
    <property type="component" value="Chromosome 6"/>
</dbReference>
<dbReference type="InterPro" id="IPR051857">
    <property type="entry name" value="Asn_synthetase_domain"/>
</dbReference>
<evidence type="ECO:0000256" key="10">
    <source>
        <dbReference type="PIRSR" id="PIRSR001589-1"/>
    </source>
</evidence>
<dbReference type="PANTHER" id="PTHR45937">
    <property type="entry name" value="ASPARAGINE SYNTHETASE DOMAIN-CONTAINING PROTEIN 1"/>
    <property type="match status" value="1"/>
</dbReference>
<feature type="binding site" evidence="11">
    <location>
        <position position="96"/>
    </location>
    <ligand>
        <name>L-glutamine</name>
        <dbReference type="ChEBI" id="CHEBI:58359"/>
    </ligand>
</feature>
<dbReference type="SUPFAM" id="SSF52402">
    <property type="entry name" value="Adenine nucleotide alpha hydrolases-like"/>
    <property type="match status" value="1"/>
</dbReference>
<evidence type="ECO:0000313" key="13">
    <source>
        <dbReference type="EMBL" id="CAH1112400.1"/>
    </source>
</evidence>
<evidence type="ECO:0000256" key="4">
    <source>
        <dbReference type="ARBA" id="ARBA00022741"/>
    </source>
</evidence>
<dbReference type="PANTHER" id="PTHR45937:SF1">
    <property type="entry name" value="ASPARAGINE SYNTHETASE DOMAIN-CONTAINING PROTEIN 1"/>
    <property type="match status" value="1"/>
</dbReference>
<keyword evidence="6 10" id="KW-0061">Asparagine biosynthesis</keyword>
<dbReference type="EMBL" id="OV651818">
    <property type="protein sequence ID" value="CAH1112400.1"/>
    <property type="molecule type" value="Genomic_DNA"/>
</dbReference>
<keyword evidence="7 10" id="KW-0315">Glutamine amidotransferase</keyword>
<dbReference type="InterPro" id="IPR006426">
    <property type="entry name" value="Asn_synth_AEB"/>
</dbReference>
<evidence type="ECO:0000256" key="6">
    <source>
        <dbReference type="ARBA" id="ARBA00022888"/>
    </source>
</evidence>
<evidence type="ECO:0000256" key="3">
    <source>
        <dbReference type="ARBA" id="ARBA00022605"/>
    </source>
</evidence>
<protein>
    <recommendedName>
        <fullName evidence="2">Asparagine synthetase [glutamine-hydrolyzing]</fullName>
    </recommendedName>
    <alternativeName>
        <fullName evidence="8">Glutamine-dependent asparagine synthetase</fullName>
    </alternativeName>
</protein>
<reference evidence="13" key="1">
    <citation type="submission" date="2022-01" db="EMBL/GenBank/DDBJ databases">
        <authorList>
            <person name="King R."/>
        </authorList>
    </citation>
    <scope>NUCLEOTIDE SEQUENCE</scope>
</reference>
<keyword evidence="14" id="KW-1185">Reference proteome</keyword>
<proteinExistence type="predicted"/>
<dbReference type="GO" id="GO:0004066">
    <property type="term" value="F:asparagine synthase (glutamine-hydrolyzing) activity"/>
    <property type="evidence" value="ECO:0007669"/>
    <property type="project" value="InterPro"/>
</dbReference>
<evidence type="ECO:0000256" key="5">
    <source>
        <dbReference type="ARBA" id="ARBA00022840"/>
    </source>
</evidence>
<evidence type="ECO:0000256" key="7">
    <source>
        <dbReference type="ARBA" id="ARBA00022962"/>
    </source>
</evidence>
<dbReference type="InterPro" id="IPR029055">
    <property type="entry name" value="Ntn_hydrolases_N"/>
</dbReference>
<dbReference type="PIRSF" id="PIRSF001589">
    <property type="entry name" value="Asn_synthetase_glu-h"/>
    <property type="match status" value="1"/>
</dbReference>
<name>A0A9P0GE41_9CUCU</name>
<dbReference type="PROSITE" id="PS51278">
    <property type="entry name" value="GATASE_TYPE_2"/>
    <property type="match status" value="1"/>
</dbReference>